<dbReference type="NCBIfam" id="TIGR01197">
    <property type="entry name" value="nramp"/>
    <property type="match status" value="1"/>
</dbReference>
<feature type="region of interest" description="Disordered" evidence="6">
    <location>
        <begin position="618"/>
        <end position="702"/>
    </location>
</feature>
<dbReference type="NCBIfam" id="NF037982">
    <property type="entry name" value="Nramp_1"/>
    <property type="match status" value="1"/>
</dbReference>
<gene>
    <name evidence="8" type="ORF">R1flu_021110</name>
</gene>
<feature type="transmembrane region" description="Helical" evidence="7">
    <location>
        <begin position="272"/>
        <end position="291"/>
    </location>
</feature>
<dbReference type="PIRSF" id="PIRSF037378">
    <property type="entry name" value="EIN2"/>
    <property type="match status" value="1"/>
</dbReference>
<comment type="caution">
    <text evidence="8">The sequence shown here is derived from an EMBL/GenBank/DDBJ whole genome shotgun (WGS) entry which is preliminary data.</text>
</comment>
<dbReference type="Pfam" id="PF01566">
    <property type="entry name" value="Nramp"/>
    <property type="match status" value="1"/>
</dbReference>
<feature type="compositionally biased region" description="Polar residues" evidence="6">
    <location>
        <begin position="835"/>
        <end position="848"/>
    </location>
</feature>
<dbReference type="PANTHER" id="PTHR11706">
    <property type="entry name" value="SOLUTE CARRIER PROTEIN FAMILY 11 MEMBER"/>
    <property type="match status" value="1"/>
</dbReference>
<evidence type="ECO:0000313" key="9">
    <source>
        <dbReference type="Proteomes" id="UP001605036"/>
    </source>
</evidence>
<accession>A0ABD1ZNE7</accession>
<dbReference type="InterPro" id="IPR001046">
    <property type="entry name" value="NRAMP_fam"/>
</dbReference>
<sequence length="1464" mass="159032">MGKLVPFVGPAFLVAVGFMDPGNWATLIEGGSRFGYELLWVVVLANLIAILLQTLSARLGVVTGKHLAQICREEYPRAVCISLWVFCEISIITLDLTMVLGTAIGLNVVLRMPILPSLFLMLVDSILFILILPFIEVRKAEVVTIFVVGMVLLCFLLDSIVTSPPPLSMFVGMVPKLRHETLYTAISLLGANVMPHNFYLHSALVQGESKASDSVDTSCQYHLFDTLSSFTAVLVVNMTVLVVAVTTFHNAGLVVLTLQDAQALIEQVLNNSVLPAAFGIALLVAGQLSTLTGSTAGQKVSEEFLGCKVGPWLHRLIVRGIALIPAALCVWRYGNEGTYQMLVFSQVVLALQLPFTLAPLVKITCSERIMGPHKNSSFLETLAWLSLTAICAVNVWLILDMVFGETEDGGAFAVEWLAGFEWVQGMWGESLQGILFFTVCVVLTLSLGFLVWMIFSPLKIDAQYPGTSMWFEAYERRKEAEYRQLSVVTPSDIYEDSTSILDTIFPCKDHREYEDYKEYKEPEPEHKEQTEQKEPVEPLVVETPPVAASSQYEEEVVEAMKEVLVAAAEADEAVIVATPEVAVIAETADDAEVVATPTAAVTAAISKEVVIVETTKELVQDESAGPPEVENNSLPGDDFSTGDSPPSPDTSSSAGSPVAASPSKTDAKDMDVATPFSIVEIPTPEDSREADALNQAEAEADADTEILGKDEEEIDAWESLEQDDVLVETVLPNLNSSANALPYDGPASGRSVRSDTSEGCGSGSGSLSRLSGLGRAARRQFALILEEFWGNHFDYHGQPIVPKTQPALPAPKNSYLDLNSRGRPVSQDGGENRKLQANQKWSWQNSSSVTSQNGRMEAYIRAQTHAAASTSTPMAQSWSEHGISSSVDLERRYSSLRLTSHHEDYDSQPATIHGYRPSFSGRSGATIPGPKARSLHMDVNQFGGRNPTGEGHREEAEMSLLRQGRQNSFDNASQPLLNSQWSSITTTARAPVDTKGSERLLTQTEKHLGPAETSSYDSSQWDPLVFKAAAGRWNPLVYRATGELDMGIPRSMNLGRTSSLGHSPIGRGGDGDHGERAPLVFDELSPSQSHRDAFSIQTSAARPENNSLWSRQPFEQLFGSADSPGPTAQVPGRKGGARLLPVPSSGTPLSDSGDPELNVLENFRTCIGKLLRLEGSDWLFRPDSGADEDLIAAVALFQRTTVEAEKQDSYKLFAAMEPQTWDNHTRTYKGTNEFLFTKVHSSIPSCGEGCVWNGALIISFGVWCVHRVLELSLMESRPELWGKYTFVLNRLQGILEPAFSKPRFVPPLCRCMNDPVLFESMKRKTSLSRQGSLRDYGNGDFVSSGIPSYPNPWPWGRNGSSTKGKGASASVFLERIKEVEAAVGSRKGRTGTAAGDIAFPKGKENLASVLKRYKRRLSSKPPGGTGGNGGGGGRRRGGPTGFPPTLFFAALVCASFCVLLPSID</sequence>
<feature type="compositionally biased region" description="Gly residues" evidence="6">
    <location>
        <begin position="1423"/>
        <end position="1432"/>
    </location>
</feature>
<proteinExistence type="inferred from homology"/>
<keyword evidence="4 7" id="KW-1133">Transmembrane helix</keyword>
<feature type="region of interest" description="Disordered" evidence="6">
    <location>
        <begin position="803"/>
        <end position="848"/>
    </location>
</feature>
<dbReference type="EMBL" id="JBHFFA010000001">
    <property type="protein sequence ID" value="KAL2652982.1"/>
    <property type="molecule type" value="Genomic_DNA"/>
</dbReference>
<dbReference type="Proteomes" id="UP001605036">
    <property type="component" value="Unassembled WGS sequence"/>
</dbReference>
<evidence type="ECO:0000256" key="3">
    <source>
        <dbReference type="ARBA" id="ARBA00022692"/>
    </source>
</evidence>
<feature type="transmembrane region" description="Helical" evidence="7">
    <location>
        <begin position="142"/>
        <end position="161"/>
    </location>
</feature>
<evidence type="ECO:0000313" key="8">
    <source>
        <dbReference type="EMBL" id="KAL2652982.1"/>
    </source>
</evidence>
<organism evidence="8 9">
    <name type="scientific">Riccia fluitans</name>
    <dbReference type="NCBI Taxonomy" id="41844"/>
    <lineage>
        <taxon>Eukaryota</taxon>
        <taxon>Viridiplantae</taxon>
        <taxon>Streptophyta</taxon>
        <taxon>Embryophyta</taxon>
        <taxon>Marchantiophyta</taxon>
        <taxon>Marchantiopsida</taxon>
        <taxon>Marchantiidae</taxon>
        <taxon>Marchantiales</taxon>
        <taxon>Ricciaceae</taxon>
        <taxon>Riccia</taxon>
    </lineage>
</organism>
<feature type="region of interest" description="Disordered" evidence="6">
    <location>
        <begin position="517"/>
        <end position="536"/>
    </location>
</feature>
<comment type="subcellular location">
    <subcellularLocation>
        <location evidence="1">Membrane</location>
        <topology evidence="1">Multi-pass membrane protein</topology>
    </subcellularLocation>
</comment>
<protein>
    <submittedName>
        <fullName evidence="8">Uncharacterized protein</fullName>
    </submittedName>
</protein>
<name>A0ABD1ZNE7_9MARC</name>
<evidence type="ECO:0000256" key="6">
    <source>
        <dbReference type="SAM" id="MobiDB-lite"/>
    </source>
</evidence>
<feature type="region of interest" description="Disordered" evidence="6">
    <location>
        <begin position="1413"/>
        <end position="1439"/>
    </location>
</feature>
<feature type="transmembrane region" description="Helical" evidence="7">
    <location>
        <begin position="38"/>
        <end position="61"/>
    </location>
</feature>
<dbReference type="PRINTS" id="PR00447">
    <property type="entry name" value="NATRESASSCMP"/>
</dbReference>
<keyword evidence="9" id="KW-1185">Reference proteome</keyword>
<feature type="compositionally biased region" description="Low complexity" evidence="6">
    <location>
        <begin position="635"/>
        <end position="663"/>
    </location>
</feature>
<feature type="transmembrane region" description="Helical" evidence="7">
    <location>
        <begin position="382"/>
        <end position="403"/>
    </location>
</feature>
<comment type="similarity">
    <text evidence="2">Belongs to the NRAMP (TC 2.A.55) family.</text>
</comment>
<feature type="transmembrane region" description="Helical" evidence="7">
    <location>
        <begin position="230"/>
        <end position="252"/>
    </location>
</feature>
<dbReference type="GO" id="GO:0016020">
    <property type="term" value="C:membrane"/>
    <property type="evidence" value="ECO:0007669"/>
    <property type="project" value="UniProtKB-SubCell"/>
</dbReference>
<feature type="transmembrane region" description="Helical" evidence="7">
    <location>
        <begin position="434"/>
        <end position="455"/>
    </location>
</feature>
<feature type="region of interest" description="Disordered" evidence="6">
    <location>
        <begin position="1059"/>
        <end position="1078"/>
    </location>
</feature>
<evidence type="ECO:0000256" key="4">
    <source>
        <dbReference type="ARBA" id="ARBA00022989"/>
    </source>
</evidence>
<evidence type="ECO:0000256" key="2">
    <source>
        <dbReference type="ARBA" id="ARBA00009965"/>
    </source>
</evidence>
<evidence type="ECO:0000256" key="1">
    <source>
        <dbReference type="ARBA" id="ARBA00004141"/>
    </source>
</evidence>
<keyword evidence="5 7" id="KW-0472">Membrane</keyword>
<evidence type="ECO:0000256" key="7">
    <source>
        <dbReference type="SAM" id="Phobius"/>
    </source>
</evidence>
<feature type="transmembrane region" description="Helical" evidence="7">
    <location>
        <begin position="1444"/>
        <end position="1463"/>
    </location>
</feature>
<feature type="transmembrane region" description="Helical" evidence="7">
    <location>
        <begin position="312"/>
        <end position="333"/>
    </location>
</feature>
<feature type="transmembrane region" description="Helical" evidence="7">
    <location>
        <begin position="339"/>
        <end position="361"/>
    </location>
</feature>
<feature type="region of interest" description="Disordered" evidence="6">
    <location>
        <begin position="1118"/>
        <end position="1153"/>
    </location>
</feature>
<feature type="transmembrane region" description="Helical" evidence="7">
    <location>
        <begin position="114"/>
        <end position="135"/>
    </location>
</feature>
<reference evidence="8 9" key="1">
    <citation type="submission" date="2024-09" db="EMBL/GenBank/DDBJ databases">
        <title>Chromosome-scale assembly of Riccia fluitans.</title>
        <authorList>
            <person name="Paukszto L."/>
            <person name="Sawicki J."/>
            <person name="Karawczyk K."/>
            <person name="Piernik-Szablinska J."/>
            <person name="Szczecinska M."/>
            <person name="Mazdziarz M."/>
        </authorList>
    </citation>
    <scope>NUCLEOTIDE SEQUENCE [LARGE SCALE GENOMIC DNA]</scope>
    <source>
        <strain evidence="8">Rf_01</strain>
        <tissue evidence="8">Aerial parts of the thallus</tissue>
    </source>
</reference>
<dbReference type="PANTHER" id="PTHR11706:SF75">
    <property type="entry name" value="ETHYLENE-INSENSITIVE PROTEIN 2"/>
    <property type="match status" value="1"/>
</dbReference>
<feature type="region of interest" description="Disordered" evidence="6">
    <location>
        <begin position="739"/>
        <end position="770"/>
    </location>
</feature>
<keyword evidence="3 7" id="KW-0812">Transmembrane</keyword>
<feature type="transmembrane region" description="Helical" evidence="7">
    <location>
        <begin position="81"/>
        <end position="108"/>
    </location>
</feature>
<dbReference type="InterPro" id="IPR017187">
    <property type="entry name" value="EIN2"/>
</dbReference>
<evidence type="ECO:0000256" key="5">
    <source>
        <dbReference type="ARBA" id="ARBA00023136"/>
    </source>
</evidence>